<dbReference type="Gene3D" id="1.25.40.10">
    <property type="entry name" value="Tetratricopeptide repeat domain"/>
    <property type="match status" value="1"/>
</dbReference>
<dbReference type="PANTHER" id="PTHR47682">
    <property type="entry name" value="TETRATRICOPEPTIDE REPEAT (TPR)-CONTAINING PROTEIN"/>
    <property type="match status" value="1"/>
</dbReference>
<keyword evidence="1" id="KW-0802">TPR repeat</keyword>
<evidence type="ECO:0000313" key="2">
    <source>
        <dbReference type="EMBL" id="CAI9113324.1"/>
    </source>
</evidence>
<dbReference type="PANTHER" id="PTHR47682:SF1">
    <property type="entry name" value="TETRATRICOPEPTIDE REPEAT (TPR)-CONTAINING PROTEIN"/>
    <property type="match status" value="1"/>
</dbReference>
<dbReference type="Gene3D" id="3.40.30.10">
    <property type="entry name" value="Glutaredoxin"/>
    <property type="match status" value="1"/>
</dbReference>
<name>A0AAV1E2V9_OLDCO</name>
<reference evidence="2" key="1">
    <citation type="submission" date="2023-03" db="EMBL/GenBank/DDBJ databases">
        <authorList>
            <person name="Julca I."/>
        </authorList>
    </citation>
    <scope>NUCLEOTIDE SEQUENCE</scope>
</reference>
<evidence type="ECO:0000256" key="1">
    <source>
        <dbReference type="PROSITE-ProRule" id="PRU00339"/>
    </source>
</evidence>
<dbReference type="InterPro" id="IPR036249">
    <property type="entry name" value="Thioredoxin-like_sf"/>
</dbReference>
<dbReference type="CDD" id="cd02980">
    <property type="entry name" value="TRX_Fd_family"/>
    <property type="match status" value="1"/>
</dbReference>
<gene>
    <name evidence="2" type="ORF">OLC1_LOCUS20359</name>
</gene>
<dbReference type="SUPFAM" id="SSF52833">
    <property type="entry name" value="Thioredoxin-like"/>
    <property type="match status" value="1"/>
</dbReference>
<protein>
    <submittedName>
        <fullName evidence="2">OLC1v1013901C1</fullName>
    </submittedName>
</protein>
<proteinExistence type="predicted"/>
<dbReference type="EMBL" id="OX459124">
    <property type="protein sequence ID" value="CAI9113324.1"/>
    <property type="molecule type" value="Genomic_DNA"/>
</dbReference>
<keyword evidence="3" id="KW-1185">Reference proteome</keyword>
<feature type="repeat" description="TPR" evidence="1">
    <location>
        <begin position="205"/>
        <end position="238"/>
    </location>
</feature>
<dbReference type="SUPFAM" id="SSF48452">
    <property type="entry name" value="TPR-like"/>
    <property type="match status" value="1"/>
</dbReference>
<dbReference type="InterPro" id="IPR019734">
    <property type="entry name" value="TPR_rpt"/>
</dbReference>
<sequence>MNLSSPFLSLPRFPSAKRFKPSIIRSSGNSTNYDVKEEKMDVEEIRVCTNRTCRRQGSLEILQILSGLSPSGVSVNSCGCLGRCGSGPNVVVLPQALFVGHCGTPSKAARLMISLVFGGDSSDEVERKSRECLEALALRKRAEDEIDKGNFDEALVLLSQAINLKPIGGVHIMYKSRSTARLAVGNISGALEDAREALALAPKYAEAYLCQGDVLMAMDQIDSAEKSYAMALDFEPSLRRSKSFKARIAMLQEKLTPADPS</sequence>
<dbReference type="AlphaFoldDB" id="A0AAV1E2V9"/>
<accession>A0AAV1E2V9</accession>
<dbReference type="SMART" id="SM00028">
    <property type="entry name" value="TPR"/>
    <property type="match status" value="3"/>
</dbReference>
<dbReference type="Proteomes" id="UP001161247">
    <property type="component" value="Chromosome 7"/>
</dbReference>
<evidence type="ECO:0000313" key="3">
    <source>
        <dbReference type="Proteomes" id="UP001161247"/>
    </source>
</evidence>
<dbReference type="InterPro" id="IPR011990">
    <property type="entry name" value="TPR-like_helical_dom_sf"/>
</dbReference>
<dbReference type="PROSITE" id="PS50005">
    <property type="entry name" value="TPR"/>
    <property type="match status" value="1"/>
</dbReference>
<organism evidence="2 3">
    <name type="scientific">Oldenlandia corymbosa var. corymbosa</name>
    <dbReference type="NCBI Taxonomy" id="529605"/>
    <lineage>
        <taxon>Eukaryota</taxon>
        <taxon>Viridiplantae</taxon>
        <taxon>Streptophyta</taxon>
        <taxon>Embryophyta</taxon>
        <taxon>Tracheophyta</taxon>
        <taxon>Spermatophyta</taxon>
        <taxon>Magnoliopsida</taxon>
        <taxon>eudicotyledons</taxon>
        <taxon>Gunneridae</taxon>
        <taxon>Pentapetalae</taxon>
        <taxon>asterids</taxon>
        <taxon>lamiids</taxon>
        <taxon>Gentianales</taxon>
        <taxon>Rubiaceae</taxon>
        <taxon>Rubioideae</taxon>
        <taxon>Spermacoceae</taxon>
        <taxon>Hedyotis-Oldenlandia complex</taxon>
        <taxon>Oldenlandia</taxon>
    </lineage>
</organism>